<organism evidence="2 3">
    <name type="scientific">Caulochytrium protostelioides</name>
    <dbReference type="NCBI Taxonomy" id="1555241"/>
    <lineage>
        <taxon>Eukaryota</taxon>
        <taxon>Fungi</taxon>
        <taxon>Fungi incertae sedis</taxon>
        <taxon>Chytridiomycota</taxon>
        <taxon>Chytridiomycota incertae sedis</taxon>
        <taxon>Chytridiomycetes</taxon>
        <taxon>Caulochytriales</taxon>
        <taxon>Caulochytriaceae</taxon>
        <taxon>Caulochytrium</taxon>
    </lineage>
</organism>
<dbReference type="Proteomes" id="UP000268535">
    <property type="component" value="Unassembled WGS sequence"/>
</dbReference>
<sequence>MQMFSNFLCGLTGFAAMAQLTIQALVKLAVRMEPGLPGLKAELYCQENSGNRENVTRCFRTKIVDGRQCISETNDSPMTRHVVRETLLGAAAGGPASISEGRWALETATGECLRRRGGPVGRPSGQLRGTLRHLRPRSS</sequence>
<name>A0A4P9X284_9FUNG</name>
<protein>
    <submittedName>
        <fullName evidence="2">Uncharacterized protein</fullName>
    </submittedName>
</protein>
<keyword evidence="1" id="KW-0732">Signal</keyword>
<gene>
    <name evidence="2" type="ORF">CAUPRSCDRAFT_10241</name>
</gene>
<accession>A0A4P9X284</accession>
<feature type="signal peptide" evidence="1">
    <location>
        <begin position="1"/>
        <end position="23"/>
    </location>
</feature>
<evidence type="ECO:0000313" key="2">
    <source>
        <dbReference type="EMBL" id="RKO98136.1"/>
    </source>
</evidence>
<proteinExistence type="predicted"/>
<evidence type="ECO:0000313" key="3">
    <source>
        <dbReference type="Proteomes" id="UP000268535"/>
    </source>
</evidence>
<feature type="chain" id="PRO_5020620383" evidence="1">
    <location>
        <begin position="24"/>
        <end position="139"/>
    </location>
</feature>
<reference evidence="3" key="1">
    <citation type="journal article" date="2018" name="Nat. Microbiol.">
        <title>Leveraging single-cell genomics to expand the fungal tree of life.</title>
        <authorList>
            <person name="Ahrendt S.R."/>
            <person name="Quandt C.A."/>
            <person name="Ciobanu D."/>
            <person name="Clum A."/>
            <person name="Salamov A."/>
            <person name="Andreopoulos B."/>
            <person name="Cheng J.F."/>
            <person name="Woyke T."/>
            <person name="Pelin A."/>
            <person name="Henrissat B."/>
            <person name="Reynolds N.K."/>
            <person name="Benny G.L."/>
            <person name="Smith M.E."/>
            <person name="James T.Y."/>
            <person name="Grigoriev I.V."/>
        </authorList>
    </citation>
    <scope>NUCLEOTIDE SEQUENCE [LARGE SCALE GENOMIC DNA]</scope>
    <source>
        <strain evidence="3">ATCC 52028</strain>
    </source>
</reference>
<evidence type="ECO:0000256" key="1">
    <source>
        <dbReference type="SAM" id="SignalP"/>
    </source>
</evidence>
<dbReference type="AlphaFoldDB" id="A0A4P9X284"/>
<dbReference type="EMBL" id="ML009113">
    <property type="protein sequence ID" value="RKO98136.1"/>
    <property type="molecule type" value="Genomic_DNA"/>
</dbReference>